<dbReference type="RefSeq" id="WP_097774233.1">
    <property type="nucleotide sequence ID" value="NZ_NMTU01000018.1"/>
</dbReference>
<name>A0A3F3K1K1_9FIRM</name>
<evidence type="ECO:0000313" key="1">
    <source>
        <dbReference type="EMBL" id="MSC64127.1"/>
    </source>
</evidence>
<proteinExistence type="predicted"/>
<comment type="caution">
    <text evidence="1">The sequence shown here is derived from an EMBL/GenBank/DDBJ whole genome shotgun (WGS) entry which is preliminary data.</text>
</comment>
<dbReference type="Gene3D" id="3.40.1350.10">
    <property type="match status" value="1"/>
</dbReference>
<dbReference type="AlphaFoldDB" id="A0A3F3K1K1"/>
<dbReference type="EMBL" id="WKQN01000015">
    <property type="protein sequence ID" value="MSC64127.1"/>
    <property type="molecule type" value="Genomic_DNA"/>
</dbReference>
<protein>
    <submittedName>
        <fullName evidence="1">Uncharacterized protein</fullName>
    </submittedName>
</protein>
<dbReference type="GO" id="GO:0003676">
    <property type="term" value="F:nucleic acid binding"/>
    <property type="evidence" value="ECO:0007669"/>
    <property type="project" value="InterPro"/>
</dbReference>
<sequence length="375" mass="43478">MAGYVFAIGGDTEIIRTCAERGIYSTRLNSLTSRPFEATLADYISMKPGDNVYFFSDRKIYGIGELVAVGPDCKYSNFPDSSACEPVAYADVKDDLLVDSGSDSIWYRWLCTFKAAPYFFEEGIDTDEVLVYKPDTFKMLRAFWKVSFIKLGDEENESLREIFLLRHQNEMITGQHIWERDDTVHDLLRLHDLNRYLITPESLLRNGVRAGRVKHEMALEAAVVYDLCHERIVDLGRWDYVSHQVIASPFKPIDYMDKIDVLAARYLTDTKITCKYLTVELKKDEAEKSTIDQILKYVDWVCTEYAYGDYEMIEACIIAAGYEEGMDRYYREVVQRHYTQGSHPVRNKQWNNLKLLKYTCVDGEIVYEDVTPPLR</sequence>
<reference evidence="1 2" key="1">
    <citation type="journal article" date="2019" name="Nat. Med.">
        <title>A library of human gut bacterial isolates paired with longitudinal multiomics data enables mechanistic microbiome research.</title>
        <authorList>
            <person name="Poyet M."/>
            <person name="Groussin M."/>
            <person name="Gibbons S.M."/>
            <person name="Avila-Pacheco J."/>
            <person name="Jiang X."/>
            <person name="Kearney S.M."/>
            <person name="Perrotta A.R."/>
            <person name="Berdy B."/>
            <person name="Zhao S."/>
            <person name="Lieberman T.D."/>
            <person name="Swanson P.K."/>
            <person name="Smith M."/>
            <person name="Roesemann S."/>
            <person name="Alexander J.E."/>
            <person name="Rich S.A."/>
            <person name="Livny J."/>
            <person name="Vlamakis H."/>
            <person name="Clish C."/>
            <person name="Bullock K."/>
            <person name="Deik A."/>
            <person name="Scott J."/>
            <person name="Pierce K.A."/>
            <person name="Xavier R.J."/>
            <person name="Alm E.J."/>
        </authorList>
    </citation>
    <scope>NUCLEOTIDE SEQUENCE [LARGE SCALE GENOMIC DNA]</scope>
    <source>
        <strain evidence="1 2">BIOML-A1</strain>
    </source>
</reference>
<evidence type="ECO:0000313" key="2">
    <source>
        <dbReference type="Proteomes" id="UP000461506"/>
    </source>
</evidence>
<dbReference type="Proteomes" id="UP000461506">
    <property type="component" value="Unassembled WGS sequence"/>
</dbReference>
<gene>
    <name evidence="1" type="ORF">GKD95_12495</name>
</gene>
<organism evidence="1 2">
    <name type="scientific">Faecalibacterium prausnitzii</name>
    <dbReference type="NCBI Taxonomy" id="853"/>
    <lineage>
        <taxon>Bacteria</taxon>
        <taxon>Bacillati</taxon>
        <taxon>Bacillota</taxon>
        <taxon>Clostridia</taxon>
        <taxon>Eubacteriales</taxon>
        <taxon>Oscillospiraceae</taxon>
        <taxon>Faecalibacterium</taxon>
    </lineage>
</organism>
<accession>A0A3F3K1K1</accession>
<dbReference type="InterPro" id="IPR011856">
    <property type="entry name" value="tRNA_endonuc-like_dom_sf"/>
</dbReference>